<dbReference type="EMBL" id="PRKQ01000001">
    <property type="protein sequence ID" value="PPB13191.1"/>
    <property type="molecule type" value="Genomic_DNA"/>
</dbReference>
<name>A0AAP8QI79_BRELA</name>
<accession>A0AAP8QI79</accession>
<sequence length="79" mass="9209">MPKLKVKINLERLILEKLGERKQREFARKIDRRFGTINDMCNNESKQLPLDILALACEELNVQISDILELVENPDYPAN</sequence>
<evidence type="ECO:0000313" key="3">
    <source>
        <dbReference type="Proteomes" id="UP000239759"/>
    </source>
</evidence>
<protein>
    <submittedName>
        <fullName evidence="2">XRE family transcriptional regulator</fullName>
    </submittedName>
</protein>
<dbReference type="SUPFAM" id="SSF47413">
    <property type="entry name" value="lambda repressor-like DNA-binding domains"/>
    <property type="match status" value="1"/>
</dbReference>
<dbReference type="GO" id="GO:0003677">
    <property type="term" value="F:DNA binding"/>
    <property type="evidence" value="ECO:0007669"/>
    <property type="project" value="InterPro"/>
</dbReference>
<reference evidence="2 3" key="1">
    <citation type="submission" date="2018-02" db="EMBL/GenBank/DDBJ databases">
        <title>Comparative analysis of genomes of three Brevibacillus laterosporus strains producers of potent antimicrobials isolated from silage.</title>
        <authorList>
            <person name="Kojic M."/>
            <person name="Miljkovic M."/>
            <person name="Studholme D."/>
            <person name="Filipic B."/>
        </authorList>
    </citation>
    <scope>NUCLEOTIDE SEQUENCE [LARGE SCALE GENOMIC DNA]</scope>
    <source>
        <strain evidence="2 3">BGSP11</strain>
    </source>
</reference>
<feature type="domain" description="HTH cro/C1-type" evidence="1">
    <location>
        <begin position="22"/>
        <end position="71"/>
    </location>
</feature>
<dbReference type="AlphaFoldDB" id="A0AAP8QI79"/>
<organism evidence="2 3">
    <name type="scientific">Brevibacillus laterosporus</name>
    <name type="common">Bacillus laterosporus</name>
    <dbReference type="NCBI Taxonomy" id="1465"/>
    <lineage>
        <taxon>Bacteria</taxon>
        <taxon>Bacillati</taxon>
        <taxon>Bacillota</taxon>
        <taxon>Bacilli</taxon>
        <taxon>Bacillales</taxon>
        <taxon>Paenibacillaceae</taxon>
        <taxon>Brevibacillus</taxon>
    </lineage>
</organism>
<comment type="caution">
    <text evidence="2">The sequence shown here is derived from an EMBL/GenBank/DDBJ whole genome shotgun (WGS) entry which is preliminary data.</text>
</comment>
<dbReference type="Gene3D" id="1.10.260.40">
    <property type="entry name" value="lambda repressor-like DNA-binding domains"/>
    <property type="match status" value="1"/>
</dbReference>
<dbReference type="Proteomes" id="UP000239759">
    <property type="component" value="Unassembled WGS sequence"/>
</dbReference>
<proteinExistence type="predicted"/>
<dbReference type="Pfam" id="PF13443">
    <property type="entry name" value="HTH_26"/>
    <property type="match status" value="1"/>
</dbReference>
<evidence type="ECO:0000313" key="2">
    <source>
        <dbReference type="EMBL" id="PPB13191.1"/>
    </source>
</evidence>
<evidence type="ECO:0000259" key="1">
    <source>
        <dbReference type="Pfam" id="PF13443"/>
    </source>
</evidence>
<gene>
    <name evidence="2" type="ORF">C4A77_00275</name>
</gene>
<dbReference type="InterPro" id="IPR010982">
    <property type="entry name" value="Lambda_DNA-bd_dom_sf"/>
</dbReference>
<dbReference type="InterPro" id="IPR001387">
    <property type="entry name" value="Cro/C1-type_HTH"/>
</dbReference>